<protein>
    <recommendedName>
        <fullName evidence="1">DUF7730 domain-containing protein</fullName>
    </recommendedName>
</protein>
<keyword evidence="3" id="KW-1185">Reference proteome</keyword>
<gene>
    <name evidence="2" type="ORF">AUEXF2481DRAFT_485767</name>
</gene>
<proteinExistence type="predicted"/>
<organism evidence="2 3">
    <name type="scientific">Aureobasidium subglaciale (strain EXF-2481)</name>
    <name type="common">Aureobasidium pullulans var. subglaciale</name>
    <dbReference type="NCBI Taxonomy" id="1043005"/>
    <lineage>
        <taxon>Eukaryota</taxon>
        <taxon>Fungi</taxon>
        <taxon>Dikarya</taxon>
        <taxon>Ascomycota</taxon>
        <taxon>Pezizomycotina</taxon>
        <taxon>Dothideomycetes</taxon>
        <taxon>Dothideomycetidae</taxon>
        <taxon>Dothideales</taxon>
        <taxon>Saccotheciaceae</taxon>
        <taxon>Aureobasidium</taxon>
    </lineage>
</organism>
<dbReference type="OrthoDB" id="5272396at2759"/>
<dbReference type="PANTHER" id="PTHR38790">
    <property type="entry name" value="2EXR DOMAIN-CONTAINING PROTEIN-RELATED"/>
    <property type="match status" value="1"/>
</dbReference>
<dbReference type="STRING" id="1043005.A0A074ZIQ5"/>
<evidence type="ECO:0000313" key="3">
    <source>
        <dbReference type="Proteomes" id="UP000030641"/>
    </source>
</evidence>
<evidence type="ECO:0000259" key="1">
    <source>
        <dbReference type="Pfam" id="PF24864"/>
    </source>
</evidence>
<dbReference type="InParanoid" id="A0A074ZIQ5"/>
<dbReference type="OMA" id="AVERRNH"/>
<dbReference type="AlphaFoldDB" id="A0A074ZIQ5"/>
<dbReference type="HOGENOM" id="CLU_1065523_0_0_1"/>
<dbReference type="InterPro" id="IPR056632">
    <property type="entry name" value="DUF7730"/>
</dbReference>
<dbReference type="EMBL" id="KL584752">
    <property type="protein sequence ID" value="KEQ98436.1"/>
    <property type="molecule type" value="Genomic_DNA"/>
</dbReference>
<name>A0A074ZIQ5_AURSE</name>
<evidence type="ECO:0000313" key="2">
    <source>
        <dbReference type="EMBL" id="KEQ98436.1"/>
    </source>
</evidence>
<sequence>MTAGAAHAFVQSCYDKYVSTSTRRGTKMTSIRINLKRCPFLEIPVEIRLKIYRLVLKVAGFRLVVGQHGSIAYEENIPVWECHTQMPLTMPALSEFLTLLSVNKQVYGESMPEFYHENHFGFSNMVIMKEFLTHIGAERRRHMRNVSVGYYKLSAAAAGARLLTESDTIQKLTLIVSGTQNPAGHYTLDGSRRHFKTLGQVPGFTALKRLRGVQQLTFNPKLEHTVIEAFLRPVITQPKPIKKIKGKGRKTSKKHYLIKKENRCYQERANSLSKH</sequence>
<reference evidence="2 3" key="1">
    <citation type="journal article" date="2014" name="BMC Genomics">
        <title>Genome sequencing of four Aureobasidium pullulans varieties: biotechnological potential, stress tolerance, and description of new species.</title>
        <authorList>
            <person name="Gostin Ar C."/>
            <person name="Ohm R.A."/>
            <person name="Kogej T."/>
            <person name="Sonjak S."/>
            <person name="Turk M."/>
            <person name="Zajc J."/>
            <person name="Zalar P."/>
            <person name="Grube M."/>
            <person name="Sun H."/>
            <person name="Han J."/>
            <person name="Sharma A."/>
            <person name="Chiniquy J."/>
            <person name="Ngan C.Y."/>
            <person name="Lipzen A."/>
            <person name="Barry K."/>
            <person name="Grigoriev I.V."/>
            <person name="Gunde-Cimerman N."/>
        </authorList>
    </citation>
    <scope>NUCLEOTIDE SEQUENCE [LARGE SCALE GENOMIC DNA]</scope>
    <source>
        <strain evidence="2 3">EXF-2481</strain>
    </source>
</reference>
<feature type="domain" description="DUF7730" evidence="1">
    <location>
        <begin position="37"/>
        <end position="150"/>
    </location>
</feature>
<dbReference type="RefSeq" id="XP_013347073.1">
    <property type="nucleotide sequence ID" value="XM_013491619.1"/>
</dbReference>
<dbReference type="GeneID" id="25368514"/>
<accession>A0A074ZIQ5</accession>
<dbReference type="Proteomes" id="UP000030641">
    <property type="component" value="Unassembled WGS sequence"/>
</dbReference>
<dbReference type="Pfam" id="PF24864">
    <property type="entry name" value="DUF7730"/>
    <property type="match status" value="1"/>
</dbReference>